<dbReference type="Gene3D" id="2.60.40.790">
    <property type="match status" value="1"/>
</dbReference>
<dbReference type="AlphaFoldDB" id="A0A1S8WRU7"/>
<keyword evidence="5" id="KW-1185">Reference proteome</keyword>
<proteinExistence type="inferred from homology"/>
<evidence type="ECO:0000256" key="2">
    <source>
        <dbReference type="RuleBase" id="RU003616"/>
    </source>
</evidence>
<sequence>MLGSTLRLSLHRLKSSREGQAMIWQQTTIVRQTVKSSMCVQLSSLDFLKDAYQLGEDDRVHFKVPFDLQGYGSDDIKVSTSDNGVTVHAKKFVQTDRALSSREYSRTFYIPKS</sequence>
<dbReference type="PROSITE" id="PS01031">
    <property type="entry name" value="SHSP"/>
    <property type="match status" value="1"/>
</dbReference>
<dbReference type="InterPro" id="IPR002068">
    <property type="entry name" value="A-crystallin/Hsp20_dom"/>
</dbReference>
<name>A0A1S8WRU7_OPIVI</name>
<dbReference type="Pfam" id="PF00011">
    <property type="entry name" value="HSP20"/>
    <property type="match status" value="1"/>
</dbReference>
<dbReference type="SUPFAM" id="SSF49764">
    <property type="entry name" value="HSP20-like chaperones"/>
    <property type="match status" value="1"/>
</dbReference>
<feature type="domain" description="SHSP" evidence="3">
    <location>
        <begin position="43"/>
        <end position="113"/>
    </location>
</feature>
<evidence type="ECO:0000313" key="4">
    <source>
        <dbReference type="EMBL" id="OON17202.1"/>
    </source>
</evidence>
<dbReference type="EMBL" id="KV895732">
    <property type="protein sequence ID" value="OON17202.1"/>
    <property type="molecule type" value="Genomic_DNA"/>
</dbReference>
<accession>A0A1S8WRU7</accession>
<gene>
    <name evidence="4" type="ORF">X801_06963</name>
</gene>
<dbReference type="InterPro" id="IPR008978">
    <property type="entry name" value="HSP20-like_chaperone"/>
</dbReference>
<evidence type="ECO:0000256" key="1">
    <source>
        <dbReference type="PROSITE-ProRule" id="PRU00285"/>
    </source>
</evidence>
<protein>
    <recommendedName>
        <fullName evidence="3">SHSP domain-containing protein</fullName>
    </recommendedName>
</protein>
<dbReference type="CDD" id="cd06526">
    <property type="entry name" value="metazoan_ACD"/>
    <property type="match status" value="1"/>
</dbReference>
<reference evidence="4 5" key="1">
    <citation type="submission" date="2015-03" db="EMBL/GenBank/DDBJ databases">
        <title>Draft genome of the nematode, Opisthorchis viverrini.</title>
        <authorList>
            <person name="Mitreva M."/>
        </authorList>
    </citation>
    <scope>NUCLEOTIDE SEQUENCE [LARGE SCALE GENOMIC DNA]</scope>
    <source>
        <strain evidence="4">Khon Kaen</strain>
    </source>
</reference>
<evidence type="ECO:0000259" key="3">
    <source>
        <dbReference type="PROSITE" id="PS01031"/>
    </source>
</evidence>
<comment type="similarity">
    <text evidence="1 2">Belongs to the small heat shock protein (HSP20) family.</text>
</comment>
<evidence type="ECO:0000313" key="5">
    <source>
        <dbReference type="Proteomes" id="UP000243686"/>
    </source>
</evidence>
<organism evidence="4 5">
    <name type="scientific">Opisthorchis viverrini</name>
    <name type="common">Southeast Asian liver fluke</name>
    <dbReference type="NCBI Taxonomy" id="6198"/>
    <lineage>
        <taxon>Eukaryota</taxon>
        <taxon>Metazoa</taxon>
        <taxon>Spiralia</taxon>
        <taxon>Lophotrochozoa</taxon>
        <taxon>Platyhelminthes</taxon>
        <taxon>Trematoda</taxon>
        <taxon>Digenea</taxon>
        <taxon>Opisthorchiida</taxon>
        <taxon>Opisthorchiata</taxon>
        <taxon>Opisthorchiidae</taxon>
        <taxon>Opisthorchis</taxon>
    </lineage>
</organism>
<feature type="non-terminal residue" evidence="4">
    <location>
        <position position="113"/>
    </location>
</feature>
<dbReference type="Proteomes" id="UP000243686">
    <property type="component" value="Unassembled WGS sequence"/>
</dbReference>